<feature type="binding site" evidence="9">
    <location>
        <position position="392"/>
    </location>
    <ligand>
        <name>substrate</name>
    </ligand>
</feature>
<evidence type="ECO:0000256" key="4">
    <source>
        <dbReference type="ARBA" id="ARBA00022679"/>
    </source>
</evidence>
<feature type="binding site" evidence="9">
    <location>
        <position position="267"/>
    </location>
    <ligand>
        <name>substrate</name>
    </ligand>
</feature>
<dbReference type="InterPro" id="IPR015424">
    <property type="entry name" value="PyrdxlP-dep_Trfase"/>
</dbReference>
<dbReference type="Gene3D" id="3.90.1150.10">
    <property type="entry name" value="Aspartate Aminotransferase, domain 1"/>
    <property type="match status" value="1"/>
</dbReference>
<dbReference type="GO" id="GO:0004015">
    <property type="term" value="F:adenosylmethionine-8-amino-7-oxononanoate transaminase activity"/>
    <property type="evidence" value="ECO:0007669"/>
    <property type="project" value="UniProtKB-UniRule"/>
</dbReference>
<comment type="similarity">
    <text evidence="9">Belongs to the class-III pyridoxal-phosphate-dependent aminotransferase family. BioA subfamily.</text>
</comment>
<keyword evidence="7 9" id="KW-0663">Pyridoxal phosphate</keyword>
<evidence type="ECO:0000256" key="5">
    <source>
        <dbReference type="ARBA" id="ARBA00022691"/>
    </source>
</evidence>
<dbReference type="NCBIfam" id="NF004624">
    <property type="entry name" value="PRK05964.1"/>
    <property type="match status" value="1"/>
</dbReference>
<dbReference type="HAMAP" id="MF_00834">
    <property type="entry name" value="BioA"/>
    <property type="match status" value="1"/>
</dbReference>
<dbReference type="CDD" id="cd00610">
    <property type="entry name" value="OAT_like"/>
    <property type="match status" value="1"/>
</dbReference>
<feature type="binding site" evidence="9">
    <location>
        <position position="51"/>
    </location>
    <ligand>
        <name>substrate</name>
    </ligand>
</feature>
<dbReference type="NCBIfam" id="TIGR00508">
    <property type="entry name" value="bioA"/>
    <property type="match status" value="1"/>
</dbReference>
<feature type="binding site" evidence="9">
    <location>
        <begin position="302"/>
        <end position="303"/>
    </location>
    <ligand>
        <name>pyridoxal 5'-phosphate</name>
        <dbReference type="ChEBI" id="CHEBI:597326"/>
    </ligand>
</feature>
<dbReference type="GO" id="GO:0009102">
    <property type="term" value="P:biotin biosynthetic process"/>
    <property type="evidence" value="ECO:0007669"/>
    <property type="project" value="UniProtKB-UniRule"/>
</dbReference>
<dbReference type="InterPro" id="IPR005815">
    <property type="entry name" value="BioA"/>
</dbReference>
<dbReference type="InterPro" id="IPR015422">
    <property type="entry name" value="PyrdxlP-dep_Trfase_small"/>
</dbReference>
<dbReference type="PANTHER" id="PTHR42684:SF3">
    <property type="entry name" value="ADENOSYLMETHIONINE-8-AMINO-7-OXONONANOATE AMINOTRANSFERASE"/>
    <property type="match status" value="1"/>
</dbReference>
<feature type="binding site" evidence="9">
    <location>
        <position position="144"/>
    </location>
    <ligand>
        <name>substrate</name>
    </ligand>
</feature>
<dbReference type="Gene3D" id="3.40.640.10">
    <property type="entry name" value="Type I PLP-dependent aspartate aminotransferase-like (Major domain)"/>
    <property type="match status" value="1"/>
</dbReference>
<dbReference type="EC" id="2.6.1.62" evidence="9"/>
<name>A0A1M6KH15_9BACT</name>
<evidence type="ECO:0000256" key="8">
    <source>
        <dbReference type="ARBA" id="ARBA00048449"/>
    </source>
</evidence>
<evidence type="ECO:0000313" key="11">
    <source>
        <dbReference type="Proteomes" id="UP000184418"/>
    </source>
</evidence>
<organism evidence="10 11">
    <name type="scientific">Hymenobacter daecheongensis DSM 21074</name>
    <dbReference type="NCBI Taxonomy" id="1121955"/>
    <lineage>
        <taxon>Bacteria</taxon>
        <taxon>Pseudomonadati</taxon>
        <taxon>Bacteroidota</taxon>
        <taxon>Cytophagia</taxon>
        <taxon>Cytophagales</taxon>
        <taxon>Hymenobacteraceae</taxon>
        <taxon>Hymenobacter</taxon>
    </lineage>
</organism>
<keyword evidence="5 9" id="KW-0949">S-adenosyl-L-methionine</keyword>
<dbReference type="UniPathway" id="UPA00078">
    <property type="reaction ID" value="UER00160"/>
</dbReference>
<accession>A0A1M6KH15</accession>
<dbReference type="OrthoDB" id="9762089at2"/>
<dbReference type="GO" id="GO:0004141">
    <property type="term" value="F:dethiobiotin synthase activity"/>
    <property type="evidence" value="ECO:0007669"/>
    <property type="project" value="TreeGrafter"/>
</dbReference>
<dbReference type="InterPro" id="IPR005814">
    <property type="entry name" value="Aminotrans_3"/>
</dbReference>
<feature type="binding site" evidence="9">
    <location>
        <position position="301"/>
    </location>
    <ligand>
        <name>substrate</name>
    </ligand>
</feature>
<comment type="catalytic activity">
    <reaction evidence="8 9">
        <text>(8S)-8-amino-7-oxononanoate + S-adenosyl-L-methionine = S-adenosyl-4-methylsulfanyl-2-oxobutanoate + (7R,8S)-7,8-diammoniononanoate</text>
        <dbReference type="Rhea" id="RHEA:16861"/>
        <dbReference type="ChEBI" id="CHEBI:16490"/>
        <dbReference type="ChEBI" id="CHEBI:59789"/>
        <dbReference type="ChEBI" id="CHEBI:149468"/>
        <dbReference type="ChEBI" id="CHEBI:149469"/>
        <dbReference type="EC" id="2.6.1.62"/>
    </reaction>
</comment>
<dbReference type="EMBL" id="FQYN01000008">
    <property type="protein sequence ID" value="SHJ58197.1"/>
    <property type="molecule type" value="Genomic_DNA"/>
</dbReference>
<feature type="binding site" evidence="9">
    <location>
        <position position="238"/>
    </location>
    <ligand>
        <name>pyridoxal 5'-phosphate</name>
        <dbReference type="ChEBI" id="CHEBI:597326"/>
    </ligand>
</feature>
<comment type="cofactor">
    <cofactor evidence="1 9">
        <name>pyridoxal 5'-phosphate</name>
        <dbReference type="ChEBI" id="CHEBI:597326"/>
    </cofactor>
</comment>
<keyword evidence="9" id="KW-0963">Cytoplasm</keyword>
<feature type="modified residue" description="N6-(pyridoxal phosphate)lysine" evidence="9">
    <location>
        <position position="267"/>
    </location>
</feature>
<dbReference type="GO" id="GO:0005737">
    <property type="term" value="C:cytoplasm"/>
    <property type="evidence" value="ECO:0007669"/>
    <property type="project" value="UniProtKB-SubCell"/>
</dbReference>
<keyword evidence="4 9" id="KW-0808">Transferase</keyword>
<evidence type="ECO:0000256" key="1">
    <source>
        <dbReference type="ARBA" id="ARBA00001933"/>
    </source>
</evidence>
<comment type="subunit">
    <text evidence="9">Homodimer.</text>
</comment>
<feature type="binding site" evidence="9">
    <location>
        <begin position="111"/>
        <end position="112"/>
    </location>
    <ligand>
        <name>pyridoxal 5'-phosphate</name>
        <dbReference type="ChEBI" id="CHEBI:597326"/>
    </ligand>
</feature>
<proteinExistence type="inferred from homology"/>
<dbReference type="Pfam" id="PF00202">
    <property type="entry name" value="Aminotran_3"/>
    <property type="match status" value="1"/>
</dbReference>
<evidence type="ECO:0000256" key="9">
    <source>
        <dbReference type="HAMAP-Rule" id="MF_00834"/>
    </source>
</evidence>
<sequence length="440" mass="48603">MPTLSERDHAVLWHPYTQMQTAPLPIPIIKGEGSWLIAEDGTRYLDGISSWWVNLHGHAHPHIAARVSAQLSTLEHVLFAGFTHPTAVELAEQLLEILPDNQARVFYSDNGSTAVEVALKMVLQYFHNQGQPQRRTFICFQNSYHGDTFGAMAVSSRGAFTQPFWPLLFDVEFLDVPVPGREAEVLAQLDALLLRPDVAGFIFEPLVLGTAGMVMYEPEILSEMLRRCHRAGVLGVADEVMTGFGRTGPLFASGLLNEQPDIMCFSKGLTGGTLAMGLTTCAAPIYAAFLSDDKMRALFHGHSYTANPVACAAALASLELTRADTCTDQRRCIEAAHSAFRQEIAGQPGIRAVRHRGTILAVEYDPGEDTSYFSRLRDAFYQLAIDNQVVLRPLGNVVYLLPPYCTSDAELALLYDVLRRMRALVLDFLPAPTLPEYLHD</sequence>
<evidence type="ECO:0000256" key="7">
    <source>
        <dbReference type="ARBA" id="ARBA00022898"/>
    </source>
</evidence>
<evidence type="ECO:0000256" key="3">
    <source>
        <dbReference type="ARBA" id="ARBA00022576"/>
    </source>
</evidence>
<dbReference type="Proteomes" id="UP000184418">
    <property type="component" value="Unassembled WGS sequence"/>
</dbReference>
<dbReference type="PANTHER" id="PTHR42684">
    <property type="entry name" value="ADENOSYLMETHIONINE-8-AMINO-7-OXONONANOATE AMINOTRANSFERASE"/>
    <property type="match status" value="1"/>
</dbReference>
<protein>
    <recommendedName>
        <fullName evidence="9">Adenosylmethionine-8-amino-7-oxononanoate aminotransferase</fullName>
        <ecNumber evidence="9">2.6.1.62</ecNumber>
    </recommendedName>
    <alternativeName>
        <fullName evidence="9">7,8-diamino-pelargonic acid aminotransferase</fullName>
        <shortName evidence="9">DAPA AT</shortName>
        <shortName evidence="9">DAPA aminotransferase</shortName>
    </alternativeName>
    <alternativeName>
        <fullName evidence="9">7,8-diaminononanoate synthase</fullName>
        <shortName evidence="9">DANS</shortName>
    </alternativeName>
    <alternativeName>
        <fullName evidence="9">Diaminopelargonic acid synthase</fullName>
    </alternativeName>
</protein>
<keyword evidence="11" id="KW-1185">Reference proteome</keyword>
<reference evidence="10 11" key="1">
    <citation type="submission" date="2016-11" db="EMBL/GenBank/DDBJ databases">
        <authorList>
            <person name="Jaros S."/>
            <person name="Januszkiewicz K."/>
            <person name="Wedrychowicz H."/>
        </authorList>
    </citation>
    <scope>NUCLEOTIDE SEQUENCE [LARGE SCALE GENOMIC DNA]</scope>
    <source>
        <strain evidence="10 11">DSM 21074</strain>
    </source>
</reference>
<gene>
    <name evidence="9" type="primary">bioA</name>
    <name evidence="10" type="ORF">SAMN02745146_3432</name>
</gene>
<evidence type="ECO:0000256" key="6">
    <source>
        <dbReference type="ARBA" id="ARBA00022756"/>
    </source>
</evidence>
<comment type="subcellular location">
    <subcellularLocation>
        <location evidence="9">Cytoplasm</location>
    </subcellularLocation>
</comment>
<dbReference type="STRING" id="1121955.SAMN02745146_3432"/>
<comment type="function">
    <text evidence="9">Catalyzes the transfer of the alpha-amino group from S-adenosyl-L-methionine (SAM) to 7-keto-8-aminopelargonic acid (KAPA) to form 7,8-diaminopelargonic acid (DAPA). It is the only aminotransferase known to utilize SAM as an amino donor.</text>
</comment>
<comment type="pathway">
    <text evidence="2 9">Cofactor biosynthesis; biotin biosynthesis; 7,8-diaminononanoate from 8-amino-7-oxononanoate (SAM route): step 1/1.</text>
</comment>
<feature type="site" description="Participates in the substrate recognition with KAPA and in a stacking interaction with the adenine ring of SAM" evidence="9">
    <location>
        <position position="16"/>
    </location>
</feature>
<keyword evidence="3 9" id="KW-0032">Aminotransferase</keyword>
<dbReference type="GO" id="GO:0030170">
    <property type="term" value="F:pyridoxal phosphate binding"/>
    <property type="evidence" value="ECO:0007669"/>
    <property type="project" value="UniProtKB-UniRule"/>
</dbReference>
<dbReference type="SUPFAM" id="SSF53383">
    <property type="entry name" value="PLP-dependent transferases"/>
    <property type="match status" value="1"/>
</dbReference>
<dbReference type="RefSeq" id="WP_073111472.1">
    <property type="nucleotide sequence ID" value="NZ_FQYN01000008.1"/>
</dbReference>
<dbReference type="AlphaFoldDB" id="A0A1M6KH15"/>
<evidence type="ECO:0000313" key="10">
    <source>
        <dbReference type="EMBL" id="SHJ58197.1"/>
    </source>
</evidence>
<dbReference type="GO" id="GO:0051537">
    <property type="term" value="F:2 iron, 2 sulfur cluster binding"/>
    <property type="evidence" value="ECO:0007669"/>
    <property type="project" value="UniProtKB-KW"/>
</dbReference>
<keyword evidence="6 9" id="KW-0093">Biotin biosynthesis</keyword>
<evidence type="ECO:0000256" key="2">
    <source>
        <dbReference type="ARBA" id="ARBA00005063"/>
    </source>
</evidence>
<dbReference type="InterPro" id="IPR015421">
    <property type="entry name" value="PyrdxlP-dep_Trfase_major"/>
</dbReference>